<evidence type="ECO:0000256" key="5">
    <source>
        <dbReference type="PIRSR" id="PIRSR601211-2"/>
    </source>
</evidence>
<evidence type="ECO:0000313" key="10">
    <source>
        <dbReference type="EMBL" id="CAB4000283.1"/>
    </source>
</evidence>
<dbReference type="InterPro" id="IPR036444">
    <property type="entry name" value="PLipase_A2_dom_sf"/>
</dbReference>
<protein>
    <recommendedName>
        <fullName evidence="8">Phospholipase A2</fullName>
        <ecNumber evidence="8">3.1.1.4</ecNumber>
    </recommendedName>
</protein>
<feature type="domain" description="Phospholipase A2-like central" evidence="9">
    <location>
        <begin position="42"/>
        <end position="158"/>
    </location>
</feature>
<feature type="binding site" evidence="5">
    <location>
        <position position="71"/>
    </location>
    <ligand>
        <name>Ca(2+)</name>
        <dbReference type="ChEBI" id="CHEBI:29108"/>
    </ligand>
</feature>
<keyword evidence="5 8" id="KW-0106">Calcium</keyword>
<gene>
    <name evidence="10" type="ORF">PACLA_8A010023</name>
</gene>
<keyword evidence="8" id="KW-0443">Lipid metabolism</keyword>
<keyword evidence="8" id="KW-0378">Hydrolase</keyword>
<dbReference type="InterPro" id="IPR016090">
    <property type="entry name" value="PLA2-like_dom"/>
</dbReference>
<comment type="caution">
    <text evidence="10">The sequence shown here is derived from an EMBL/GenBank/DDBJ whole genome shotgun (WGS) entry which is preliminary data.</text>
</comment>
<dbReference type="InterPro" id="IPR001211">
    <property type="entry name" value="PLA2"/>
</dbReference>
<dbReference type="Pfam" id="PF00068">
    <property type="entry name" value="Phospholip_A2_1"/>
    <property type="match status" value="1"/>
</dbReference>
<feature type="signal peptide" evidence="8">
    <location>
        <begin position="1"/>
        <end position="31"/>
    </location>
</feature>
<feature type="disulfide bond" evidence="6">
    <location>
        <begin position="68"/>
        <end position="84"/>
    </location>
</feature>
<dbReference type="PROSITE" id="PS00119">
    <property type="entry name" value="PA2_ASP"/>
    <property type="match status" value="1"/>
</dbReference>
<dbReference type="GO" id="GO:0005543">
    <property type="term" value="F:phospholipid binding"/>
    <property type="evidence" value="ECO:0007669"/>
    <property type="project" value="TreeGrafter"/>
</dbReference>
<keyword evidence="3 6" id="KW-1015">Disulfide bond</keyword>
<comment type="similarity">
    <text evidence="7">Belongs to the phospholipase A2 family.</text>
</comment>
<feature type="active site" evidence="4">
    <location>
        <position position="133"/>
    </location>
</feature>
<organism evidence="10 11">
    <name type="scientific">Paramuricea clavata</name>
    <name type="common">Red gorgonian</name>
    <name type="synonym">Violescent sea-whip</name>
    <dbReference type="NCBI Taxonomy" id="317549"/>
    <lineage>
        <taxon>Eukaryota</taxon>
        <taxon>Metazoa</taxon>
        <taxon>Cnidaria</taxon>
        <taxon>Anthozoa</taxon>
        <taxon>Octocorallia</taxon>
        <taxon>Malacalcyonacea</taxon>
        <taxon>Plexauridae</taxon>
        <taxon>Paramuricea</taxon>
    </lineage>
</organism>
<keyword evidence="5" id="KW-0479">Metal-binding</keyword>
<proteinExistence type="inferred from homology"/>
<feature type="binding site" evidence="5">
    <location>
        <position position="69"/>
    </location>
    <ligand>
        <name>Ca(2+)</name>
        <dbReference type="ChEBI" id="CHEBI:29108"/>
    </ligand>
</feature>
<dbReference type="Proteomes" id="UP001152795">
    <property type="component" value="Unassembled WGS sequence"/>
</dbReference>
<name>A0A6S7HB37_PARCT</name>
<keyword evidence="2 8" id="KW-0964">Secreted</keyword>
<dbReference type="PANTHER" id="PTHR11716:SF51">
    <property type="entry name" value="PHOSPHOLIPASE A2"/>
    <property type="match status" value="1"/>
</dbReference>
<evidence type="ECO:0000256" key="6">
    <source>
        <dbReference type="PIRSR" id="PIRSR601211-3"/>
    </source>
</evidence>
<dbReference type="FunFam" id="1.20.90.10:FF:000007">
    <property type="entry name" value="Acidic phospholipase A2"/>
    <property type="match status" value="1"/>
</dbReference>
<dbReference type="AlphaFoldDB" id="A0A6S7HB37"/>
<feature type="active site" evidence="4">
    <location>
        <position position="87"/>
    </location>
</feature>
<keyword evidence="11" id="KW-1185">Reference proteome</keyword>
<feature type="binding site" evidence="5">
    <location>
        <position position="88"/>
    </location>
    <ligand>
        <name>Ca(2+)</name>
        <dbReference type="ChEBI" id="CHEBI:29108"/>
    </ligand>
</feature>
<evidence type="ECO:0000256" key="8">
    <source>
        <dbReference type="RuleBase" id="RU361236"/>
    </source>
</evidence>
<dbReference type="Gene3D" id="1.20.90.10">
    <property type="entry name" value="Phospholipase A2 domain"/>
    <property type="match status" value="1"/>
</dbReference>
<dbReference type="GO" id="GO:0016042">
    <property type="term" value="P:lipid catabolic process"/>
    <property type="evidence" value="ECO:0007669"/>
    <property type="project" value="InterPro"/>
</dbReference>
<dbReference type="OrthoDB" id="5976108at2759"/>
<dbReference type="GO" id="GO:0006644">
    <property type="term" value="P:phospholipid metabolic process"/>
    <property type="evidence" value="ECO:0007669"/>
    <property type="project" value="InterPro"/>
</dbReference>
<feature type="disulfide bond" evidence="6">
    <location>
        <begin position="118"/>
        <end position="130"/>
    </location>
</feature>
<keyword evidence="8" id="KW-0732">Signal</keyword>
<evidence type="ECO:0000256" key="1">
    <source>
        <dbReference type="ARBA" id="ARBA00004613"/>
    </source>
</evidence>
<dbReference type="InterPro" id="IPR033112">
    <property type="entry name" value="PLA2_Asp_AS"/>
</dbReference>
<dbReference type="EC" id="3.1.1.4" evidence="8"/>
<dbReference type="CDD" id="cd00125">
    <property type="entry name" value="PLA2c"/>
    <property type="match status" value="1"/>
</dbReference>
<sequence length="158" mass="17993">MGKCTGMHCSMNCQMYLLIMLAVVILSGTESVEQIHSRSRRSLIDFGNMVGCTTGRNPLDYLNYGCYCGLGGNGKILDAVDRCCYNHDNCYRQLRKRRLCTTFALYLTSYDYNCPAKCSSKNKGCSRGLCRCDRQVARCFKRNKYNPKLKNINKNKIC</sequence>
<reference evidence="10" key="1">
    <citation type="submission" date="2020-04" db="EMBL/GenBank/DDBJ databases">
        <authorList>
            <person name="Alioto T."/>
            <person name="Alioto T."/>
            <person name="Gomez Garrido J."/>
        </authorList>
    </citation>
    <scope>NUCLEOTIDE SEQUENCE</scope>
    <source>
        <strain evidence="10">A484AB</strain>
    </source>
</reference>
<dbReference type="InterPro" id="IPR033113">
    <property type="entry name" value="PLA2_histidine"/>
</dbReference>
<evidence type="ECO:0000256" key="2">
    <source>
        <dbReference type="ARBA" id="ARBA00022525"/>
    </source>
</evidence>
<comment type="catalytic activity">
    <reaction evidence="8">
        <text>a 1,2-diacyl-sn-glycero-3-phosphocholine + H2O = a 1-acyl-sn-glycero-3-phosphocholine + a fatty acid + H(+)</text>
        <dbReference type="Rhea" id="RHEA:15801"/>
        <dbReference type="ChEBI" id="CHEBI:15377"/>
        <dbReference type="ChEBI" id="CHEBI:15378"/>
        <dbReference type="ChEBI" id="CHEBI:28868"/>
        <dbReference type="ChEBI" id="CHEBI:57643"/>
        <dbReference type="ChEBI" id="CHEBI:58168"/>
        <dbReference type="EC" id="3.1.1.4"/>
    </reaction>
</comment>
<comment type="cofactor">
    <cofactor evidence="5">
        <name>Ca(2+)</name>
        <dbReference type="ChEBI" id="CHEBI:29108"/>
    </cofactor>
    <text evidence="5">Binds 1 Ca(2+) ion per subunit.</text>
</comment>
<feature type="chain" id="PRO_5040558161" description="Phospholipase A2" evidence="8">
    <location>
        <begin position="32"/>
        <end position="158"/>
    </location>
</feature>
<dbReference type="GO" id="GO:0047498">
    <property type="term" value="F:calcium-dependent phospholipase A2 activity"/>
    <property type="evidence" value="ECO:0007669"/>
    <property type="project" value="TreeGrafter"/>
</dbReference>
<dbReference type="PROSITE" id="PS00118">
    <property type="entry name" value="PA2_HIS"/>
    <property type="match status" value="1"/>
</dbReference>
<dbReference type="GO" id="GO:0005576">
    <property type="term" value="C:extracellular region"/>
    <property type="evidence" value="ECO:0007669"/>
    <property type="project" value="UniProtKB-SubCell"/>
</dbReference>
<feature type="disulfide bond" evidence="6">
    <location>
        <begin position="83"/>
        <end position="139"/>
    </location>
</feature>
<feature type="disulfide bond" evidence="6">
    <location>
        <begin position="100"/>
        <end position="125"/>
    </location>
</feature>
<evidence type="ECO:0000259" key="9">
    <source>
        <dbReference type="SMART" id="SM00085"/>
    </source>
</evidence>
<evidence type="ECO:0000313" key="11">
    <source>
        <dbReference type="Proteomes" id="UP001152795"/>
    </source>
</evidence>
<dbReference type="GO" id="GO:0005509">
    <property type="term" value="F:calcium ion binding"/>
    <property type="evidence" value="ECO:0007669"/>
    <property type="project" value="InterPro"/>
</dbReference>
<dbReference type="GO" id="GO:0050482">
    <property type="term" value="P:arachidonate secretion"/>
    <property type="evidence" value="ECO:0007669"/>
    <property type="project" value="InterPro"/>
</dbReference>
<evidence type="ECO:0000256" key="4">
    <source>
        <dbReference type="PIRSR" id="PIRSR601211-1"/>
    </source>
</evidence>
<evidence type="ECO:0000256" key="3">
    <source>
        <dbReference type="ARBA" id="ARBA00023157"/>
    </source>
</evidence>
<dbReference type="PRINTS" id="PR00389">
    <property type="entry name" value="PHPHLIPASEA2"/>
</dbReference>
<feature type="disulfide bond" evidence="6">
    <location>
        <begin position="66"/>
        <end position="158"/>
    </location>
</feature>
<evidence type="ECO:0000256" key="7">
    <source>
        <dbReference type="RuleBase" id="RU003654"/>
    </source>
</evidence>
<comment type="subcellular location">
    <subcellularLocation>
        <location evidence="1 8">Secreted</location>
    </subcellularLocation>
</comment>
<feature type="binding site" evidence="5">
    <location>
        <position position="67"/>
    </location>
    <ligand>
        <name>Ca(2+)</name>
        <dbReference type="ChEBI" id="CHEBI:29108"/>
    </ligand>
</feature>
<feature type="disulfide bond" evidence="6">
    <location>
        <begin position="90"/>
        <end position="132"/>
    </location>
</feature>
<dbReference type="SMART" id="SM00085">
    <property type="entry name" value="PA2c"/>
    <property type="match status" value="1"/>
</dbReference>
<accession>A0A6S7HB37</accession>
<dbReference type="PANTHER" id="PTHR11716">
    <property type="entry name" value="PHOSPHOLIPASE A2 FAMILY MEMBER"/>
    <property type="match status" value="1"/>
</dbReference>
<dbReference type="EMBL" id="CACRXK020003796">
    <property type="protein sequence ID" value="CAB4000283.1"/>
    <property type="molecule type" value="Genomic_DNA"/>
</dbReference>
<dbReference type="SUPFAM" id="SSF48619">
    <property type="entry name" value="Phospholipase A2, PLA2"/>
    <property type="match status" value="1"/>
</dbReference>